<dbReference type="InterPro" id="IPR036638">
    <property type="entry name" value="HLH_DNA-bd_sf"/>
</dbReference>
<dbReference type="PANTHER" id="PTHR45959:SF63">
    <property type="entry name" value="BHLH DOMAIN-CONTAINING PROTEIN"/>
    <property type="match status" value="1"/>
</dbReference>
<evidence type="ECO:0000256" key="1">
    <source>
        <dbReference type="ARBA" id="ARBA00004123"/>
    </source>
</evidence>
<reference evidence="7" key="1">
    <citation type="submission" date="2020-06" db="EMBL/GenBank/DDBJ databases">
        <title>WGS assembly of Ceratodon purpureus strain R40.</title>
        <authorList>
            <person name="Carey S.B."/>
            <person name="Jenkins J."/>
            <person name="Shu S."/>
            <person name="Lovell J.T."/>
            <person name="Sreedasyam A."/>
            <person name="Maumus F."/>
            <person name="Tiley G.P."/>
            <person name="Fernandez-Pozo N."/>
            <person name="Barry K."/>
            <person name="Chen C."/>
            <person name="Wang M."/>
            <person name="Lipzen A."/>
            <person name="Daum C."/>
            <person name="Saski C.A."/>
            <person name="Payton A.C."/>
            <person name="Mcbreen J.C."/>
            <person name="Conrad R.E."/>
            <person name="Kollar L.M."/>
            <person name="Olsson S."/>
            <person name="Huttunen S."/>
            <person name="Landis J.B."/>
            <person name="Wickett N.J."/>
            <person name="Johnson M.G."/>
            <person name="Rensing S.A."/>
            <person name="Grimwood J."/>
            <person name="Schmutz J."/>
            <person name="Mcdaniel S.F."/>
        </authorList>
    </citation>
    <scope>NUCLEOTIDE SEQUENCE</scope>
    <source>
        <strain evidence="7">R40</strain>
    </source>
</reference>
<dbReference type="Proteomes" id="UP000822688">
    <property type="component" value="Chromosome 10"/>
</dbReference>
<dbReference type="PROSITE" id="PS50888">
    <property type="entry name" value="BHLH"/>
    <property type="match status" value="1"/>
</dbReference>
<dbReference type="AlphaFoldDB" id="A0A8T0GMJ1"/>
<feature type="region of interest" description="Disordered" evidence="5">
    <location>
        <begin position="1"/>
        <end position="22"/>
    </location>
</feature>
<accession>A0A8T0GMJ1</accession>
<evidence type="ECO:0000256" key="3">
    <source>
        <dbReference type="ARBA" id="ARBA00023163"/>
    </source>
</evidence>
<feature type="domain" description="BHLH" evidence="6">
    <location>
        <begin position="237"/>
        <end position="286"/>
    </location>
</feature>
<comment type="caution">
    <text evidence="7">The sequence shown here is derived from an EMBL/GenBank/DDBJ whole genome shotgun (WGS) entry which is preliminary data.</text>
</comment>
<protein>
    <recommendedName>
        <fullName evidence="6">BHLH domain-containing protein</fullName>
    </recommendedName>
</protein>
<dbReference type="InterPro" id="IPR052610">
    <property type="entry name" value="bHLH_transcription_regulator"/>
</dbReference>
<evidence type="ECO:0000256" key="2">
    <source>
        <dbReference type="ARBA" id="ARBA00023015"/>
    </source>
</evidence>
<evidence type="ECO:0000313" key="8">
    <source>
        <dbReference type="Proteomes" id="UP000822688"/>
    </source>
</evidence>
<dbReference type="PANTHER" id="PTHR45959">
    <property type="entry name" value="BHLH TRANSCRIPTION FACTOR"/>
    <property type="match status" value="1"/>
</dbReference>
<keyword evidence="2" id="KW-0805">Transcription regulation</keyword>
<feature type="region of interest" description="Disordered" evidence="5">
    <location>
        <begin position="307"/>
        <end position="377"/>
    </location>
</feature>
<evidence type="ECO:0000313" key="7">
    <source>
        <dbReference type="EMBL" id="KAG0559439.1"/>
    </source>
</evidence>
<dbReference type="SUPFAM" id="SSF47459">
    <property type="entry name" value="HLH, helix-loop-helix DNA-binding domain"/>
    <property type="match status" value="1"/>
</dbReference>
<dbReference type="InterPro" id="IPR045239">
    <property type="entry name" value="bHLH95_bHLH"/>
</dbReference>
<comment type="subcellular location">
    <subcellularLocation>
        <location evidence="1">Nucleus</location>
    </subcellularLocation>
</comment>
<evidence type="ECO:0000256" key="5">
    <source>
        <dbReference type="SAM" id="MobiDB-lite"/>
    </source>
</evidence>
<dbReference type="Pfam" id="PF22754">
    <property type="entry name" value="bHLH-TF_ACT-like_plant"/>
    <property type="match status" value="1"/>
</dbReference>
<dbReference type="GO" id="GO:0005634">
    <property type="term" value="C:nucleus"/>
    <property type="evidence" value="ECO:0007669"/>
    <property type="project" value="UniProtKB-SubCell"/>
</dbReference>
<dbReference type="GO" id="GO:0046983">
    <property type="term" value="F:protein dimerization activity"/>
    <property type="evidence" value="ECO:0007669"/>
    <property type="project" value="InterPro"/>
</dbReference>
<keyword evidence="8" id="KW-1185">Reference proteome</keyword>
<dbReference type="CDD" id="cd11393">
    <property type="entry name" value="bHLH_AtbHLH_like"/>
    <property type="match status" value="1"/>
</dbReference>
<name>A0A8T0GMJ1_CERPU</name>
<dbReference type="SMART" id="SM00353">
    <property type="entry name" value="HLH"/>
    <property type="match status" value="1"/>
</dbReference>
<dbReference type="Gene3D" id="4.10.280.10">
    <property type="entry name" value="Helix-loop-helix DNA-binding domain"/>
    <property type="match status" value="1"/>
</dbReference>
<evidence type="ECO:0000259" key="6">
    <source>
        <dbReference type="PROSITE" id="PS50888"/>
    </source>
</evidence>
<dbReference type="Pfam" id="PF00010">
    <property type="entry name" value="HLH"/>
    <property type="match status" value="1"/>
</dbReference>
<sequence>MEQRRIGHAHQTPPPPPSSSLLGIGEELYELLQGNTRSTQSSNSTAKCITNPSPASPLFFDHIPKMEPELGDFMGSSYTWGAPATQLYNVASVDSLACLTNYTTPNTTHLTPLPDVTSQFAYTPAPAPGAAGTASPQIQALRDFMVYGNLAAGPGTMGSMPAMPSPTMTSFSSAVSSRSTTPVATNGGMGFYQLDDVGVADAGMLAGAPKAQDMSLAYRALCSEIYATERSPHRSQFQRENHILAERQRREEMNEKFSALRAMIPKATKKDKASIVGDTIDYVLELEKRLKQLQACKDTASGTGFFKSLKRKSPYGSRGGGEDGALESPKPGGSSSETTHQRDPGSPSPIRESRDSAVSSPSDQITEESKLPGKTKGGVAEVDVQMLGKQAVVKVVCSRQPGHVLRVLNALEECKVEVLQSNVMTVADNSIHFITVQVQRNFWVSAMTSKATTCSDHLSFGARDLRQ</sequence>
<dbReference type="EMBL" id="CM026431">
    <property type="protein sequence ID" value="KAG0559439.1"/>
    <property type="molecule type" value="Genomic_DNA"/>
</dbReference>
<keyword evidence="3" id="KW-0804">Transcription</keyword>
<evidence type="ECO:0000256" key="4">
    <source>
        <dbReference type="ARBA" id="ARBA00023242"/>
    </source>
</evidence>
<organism evidence="7 8">
    <name type="scientific">Ceratodon purpureus</name>
    <name type="common">Fire moss</name>
    <name type="synonym">Dicranum purpureum</name>
    <dbReference type="NCBI Taxonomy" id="3225"/>
    <lineage>
        <taxon>Eukaryota</taxon>
        <taxon>Viridiplantae</taxon>
        <taxon>Streptophyta</taxon>
        <taxon>Embryophyta</taxon>
        <taxon>Bryophyta</taxon>
        <taxon>Bryophytina</taxon>
        <taxon>Bryopsida</taxon>
        <taxon>Dicranidae</taxon>
        <taxon>Pseudoditrichales</taxon>
        <taxon>Ditrichaceae</taxon>
        <taxon>Ceratodon</taxon>
    </lineage>
</organism>
<proteinExistence type="predicted"/>
<dbReference type="InterPro" id="IPR054502">
    <property type="entry name" value="bHLH-TF_ACT-like_plant"/>
</dbReference>
<gene>
    <name evidence="7" type="ORF">KC19_10G104800</name>
</gene>
<keyword evidence="4" id="KW-0539">Nucleus</keyword>
<dbReference type="InterPro" id="IPR011598">
    <property type="entry name" value="bHLH_dom"/>
</dbReference>